<protein>
    <recommendedName>
        <fullName evidence="3">Thioredoxin domain-containing protein</fullName>
    </recommendedName>
</protein>
<dbReference type="Gene3D" id="3.40.30.10">
    <property type="entry name" value="Glutaredoxin"/>
    <property type="match status" value="1"/>
</dbReference>
<comment type="caution">
    <text evidence="1">The sequence shown here is derived from an EMBL/GenBank/DDBJ whole genome shotgun (WGS) entry which is preliminary data.</text>
</comment>
<dbReference type="CDD" id="cd02947">
    <property type="entry name" value="TRX_family"/>
    <property type="match status" value="1"/>
</dbReference>
<dbReference type="AlphaFoldDB" id="A0A9P5HYZ4"/>
<accession>A0A9P5HYZ4</accession>
<evidence type="ECO:0000313" key="1">
    <source>
        <dbReference type="EMBL" id="KAF7924689.1"/>
    </source>
</evidence>
<gene>
    <name evidence="1" type="ORF">EAE97_010640</name>
</gene>
<dbReference type="SUPFAM" id="SSF52833">
    <property type="entry name" value="Thioredoxin-like"/>
    <property type="match status" value="1"/>
</dbReference>
<dbReference type="Proteomes" id="UP000710849">
    <property type="component" value="Unassembled WGS sequence"/>
</dbReference>
<dbReference type="InterPro" id="IPR036249">
    <property type="entry name" value="Thioredoxin-like_sf"/>
</dbReference>
<sequence length="213" mass="22953">MTPSNLKHISRSLSKSSSSISRAISASTSTSTSVCSPPHSRRQFASTAAKKDQNRIYSPVRYPPDLATYISLSTSSSKPLLTLWTTSYCSTCKTISPLLHQILEAGVGEKEGGVLFAEVEFDAPDIMNEGLGMRYMVRSVPSLVGFWRGEVMGGGAEGVGGEGGRLGSREIQELGREGLEEWVRGAARRGEEWREGHPGGEGLFGGLWKGWGK</sequence>
<evidence type="ECO:0000313" key="2">
    <source>
        <dbReference type="Proteomes" id="UP000710849"/>
    </source>
</evidence>
<keyword evidence="2" id="KW-1185">Reference proteome</keyword>
<dbReference type="EMBL" id="RCSW01000029">
    <property type="protein sequence ID" value="KAF7924689.1"/>
    <property type="molecule type" value="Genomic_DNA"/>
</dbReference>
<reference evidence="1 2" key="1">
    <citation type="journal article" date="2020" name="Genome Biol. Evol.">
        <title>Comparative genomics of Sclerotiniaceae.</title>
        <authorList>
            <person name="Valero Jimenez C.A."/>
            <person name="Steentjes M."/>
            <person name="Scholten O.E."/>
            <person name="Van Kan J.A.L."/>
        </authorList>
    </citation>
    <scope>NUCLEOTIDE SEQUENCE [LARGE SCALE GENOMIC DNA]</scope>
    <source>
        <strain evidence="1 2">MUCL 94</strain>
    </source>
</reference>
<evidence type="ECO:0008006" key="3">
    <source>
        <dbReference type="Google" id="ProtNLM"/>
    </source>
</evidence>
<proteinExistence type="predicted"/>
<name>A0A9P5HYZ4_9HELO</name>
<organism evidence="1 2">
    <name type="scientific">Botrytis byssoidea</name>
    <dbReference type="NCBI Taxonomy" id="139641"/>
    <lineage>
        <taxon>Eukaryota</taxon>
        <taxon>Fungi</taxon>
        <taxon>Dikarya</taxon>
        <taxon>Ascomycota</taxon>
        <taxon>Pezizomycotina</taxon>
        <taxon>Leotiomycetes</taxon>
        <taxon>Helotiales</taxon>
        <taxon>Sclerotiniaceae</taxon>
        <taxon>Botrytis</taxon>
    </lineage>
</organism>
<dbReference type="GeneID" id="62154228"/>
<dbReference type="RefSeq" id="XP_038728016.1">
    <property type="nucleotide sequence ID" value="XM_038881155.1"/>
</dbReference>